<comment type="caution">
    <text evidence="2">The sequence shown here is derived from an EMBL/GenBank/DDBJ whole genome shotgun (WGS) entry which is preliminary data.</text>
</comment>
<dbReference type="EMBL" id="JAOVZO020000020">
    <property type="protein sequence ID" value="MDC8015184.1"/>
    <property type="molecule type" value="Genomic_DNA"/>
</dbReference>
<evidence type="ECO:0000313" key="2">
    <source>
        <dbReference type="EMBL" id="MDC8015184.1"/>
    </source>
</evidence>
<accession>A0A9X3YNU7</accession>
<reference evidence="2" key="1">
    <citation type="submission" date="2023-02" db="EMBL/GenBank/DDBJ databases">
        <title>Tahibacter soli sp. nov. isolated from soil.</title>
        <authorList>
            <person name="Baek J.H."/>
            <person name="Lee J.K."/>
            <person name="Choi D.G."/>
            <person name="Jeon C.O."/>
        </authorList>
    </citation>
    <scope>NUCLEOTIDE SEQUENCE</scope>
    <source>
        <strain evidence="2">BL</strain>
    </source>
</reference>
<keyword evidence="3" id="KW-1185">Reference proteome</keyword>
<proteinExistence type="predicted"/>
<evidence type="ECO:0000256" key="1">
    <source>
        <dbReference type="SAM" id="MobiDB-lite"/>
    </source>
</evidence>
<organism evidence="2 3">
    <name type="scientific">Tahibacter soli</name>
    <dbReference type="NCBI Taxonomy" id="2983605"/>
    <lineage>
        <taxon>Bacteria</taxon>
        <taxon>Pseudomonadati</taxon>
        <taxon>Pseudomonadota</taxon>
        <taxon>Gammaproteobacteria</taxon>
        <taxon>Lysobacterales</taxon>
        <taxon>Rhodanobacteraceae</taxon>
        <taxon>Tahibacter</taxon>
    </lineage>
</organism>
<feature type="region of interest" description="Disordered" evidence="1">
    <location>
        <begin position="139"/>
        <end position="159"/>
    </location>
</feature>
<dbReference type="AlphaFoldDB" id="A0A9X3YNU7"/>
<gene>
    <name evidence="2" type="ORF">OD750_021790</name>
</gene>
<dbReference type="RefSeq" id="WP_263544201.1">
    <property type="nucleotide sequence ID" value="NZ_JAOVZO020000020.1"/>
</dbReference>
<sequence>MRVTCPCCDNEFPIEAGFIEGDGKRFAALVAELELALGRAVLSYLRLFKPAKTALRLARAARIVDDLVSLVRSGTVCKDERVGVRRPANQALWAAGIEQMLSSRDALSLPLDNHNYLRAVVFGLADKIDAKAEQARETVARSRSAVGPSPERRGESPTEAHLHWLRQLFEHGRMSDAECQKAVAEAKSKVGQDV</sequence>
<name>A0A9X3YNU7_9GAMM</name>
<dbReference type="Proteomes" id="UP001139971">
    <property type="component" value="Unassembled WGS sequence"/>
</dbReference>
<evidence type="ECO:0000313" key="3">
    <source>
        <dbReference type="Proteomes" id="UP001139971"/>
    </source>
</evidence>
<feature type="compositionally biased region" description="Basic and acidic residues" evidence="1">
    <location>
        <begin position="150"/>
        <end position="159"/>
    </location>
</feature>
<protein>
    <submittedName>
        <fullName evidence="2">Uncharacterized protein</fullName>
    </submittedName>
</protein>